<keyword evidence="1" id="KW-0519">Myristate</keyword>
<dbReference type="Proteomes" id="UP000694251">
    <property type="component" value="Chromosome 8"/>
</dbReference>
<feature type="domain" description="Protein kinase" evidence="3">
    <location>
        <begin position="424"/>
        <end position="697"/>
    </location>
</feature>
<dbReference type="OrthoDB" id="1028014at2759"/>
<dbReference type="GO" id="GO:0106310">
    <property type="term" value="F:protein serine kinase activity"/>
    <property type="evidence" value="ECO:0007669"/>
    <property type="project" value="UniProtKB-UniRule"/>
</dbReference>
<evidence type="ECO:0000259" key="3">
    <source>
        <dbReference type="PROSITE" id="PS50011"/>
    </source>
</evidence>
<comment type="function">
    <text evidence="1">Serine/threonine kinase that acts as positive regulator of brassinosteroid (BR) signaling downstream of the receptor kinase BRI1.</text>
</comment>
<feature type="domain" description="Protein kinase" evidence="3">
    <location>
        <begin position="1"/>
        <end position="299"/>
    </location>
</feature>
<dbReference type="GO" id="GO:0005524">
    <property type="term" value="F:ATP binding"/>
    <property type="evidence" value="ECO:0007669"/>
    <property type="project" value="UniProtKB-UniRule"/>
</dbReference>
<feature type="compositionally biased region" description="Low complexity" evidence="2">
    <location>
        <begin position="683"/>
        <end position="697"/>
    </location>
</feature>
<dbReference type="GO" id="GO:0012505">
    <property type="term" value="C:endomembrane system"/>
    <property type="evidence" value="ECO:0007669"/>
    <property type="project" value="UniProtKB-SubCell"/>
</dbReference>
<organism evidence="4 5">
    <name type="scientific">Arabidopsis suecica</name>
    <name type="common">Swedish thale-cress</name>
    <name type="synonym">Cardaminopsis suecica</name>
    <dbReference type="NCBI Taxonomy" id="45249"/>
    <lineage>
        <taxon>Eukaryota</taxon>
        <taxon>Viridiplantae</taxon>
        <taxon>Streptophyta</taxon>
        <taxon>Embryophyta</taxon>
        <taxon>Tracheophyta</taxon>
        <taxon>Spermatophyta</taxon>
        <taxon>Magnoliopsida</taxon>
        <taxon>eudicotyledons</taxon>
        <taxon>Gunneridae</taxon>
        <taxon>Pentapetalae</taxon>
        <taxon>rosids</taxon>
        <taxon>malvids</taxon>
        <taxon>Brassicales</taxon>
        <taxon>Brassicaceae</taxon>
        <taxon>Camelineae</taxon>
        <taxon>Arabidopsis</taxon>
    </lineage>
</organism>
<dbReference type="InterPro" id="IPR000719">
    <property type="entry name" value="Prot_kinase_dom"/>
</dbReference>
<comment type="catalytic activity">
    <reaction evidence="1">
        <text>L-threonyl-[protein] + ATP = O-phospho-L-threonyl-[protein] + ADP + H(+)</text>
        <dbReference type="Rhea" id="RHEA:46608"/>
        <dbReference type="Rhea" id="RHEA-COMP:11060"/>
        <dbReference type="Rhea" id="RHEA-COMP:11605"/>
        <dbReference type="ChEBI" id="CHEBI:15378"/>
        <dbReference type="ChEBI" id="CHEBI:30013"/>
        <dbReference type="ChEBI" id="CHEBI:30616"/>
        <dbReference type="ChEBI" id="CHEBI:61977"/>
        <dbReference type="ChEBI" id="CHEBI:456216"/>
        <dbReference type="EC" id="2.7.11.1"/>
    </reaction>
</comment>
<comment type="subcellular location">
    <subcellularLocation>
        <location evidence="1">Cell membrane</location>
        <topology evidence="1">Lipid-anchor</topology>
    </subcellularLocation>
</comment>
<comment type="catalytic activity">
    <reaction evidence="1">
        <text>L-seryl-[protein] + ATP = O-phospho-L-seryl-[protein] + ADP + H(+)</text>
        <dbReference type="Rhea" id="RHEA:17989"/>
        <dbReference type="Rhea" id="RHEA-COMP:9863"/>
        <dbReference type="Rhea" id="RHEA-COMP:11604"/>
        <dbReference type="ChEBI" id="CHEBI:15378"/>
        <dbReference type="ChEBI" id="CHEBI:29999"/>
        <dbReference type="ChEBI" id="CHEBI:30616"/>
        <dbReference type="ChEBI" id="CHEBI:83421"/>
        <dbReference type="ChEBI" id="CHEBI:456216"/>
        <dbReference type="EC" id="2.7.11.1"/>
    </reaction>
</comment>
<dbReference type="PROSITE" id="PS50011">
    <property type="entry name" value="PROTEIN_KINASE_DOM"/>
    <property type="match status" value="2"/>
</dbReference>
<evidence type="ECO:0000256" key="2">
    <source>
        <dbReference type="SAM" id="MobiDB-lite"/>
    </source>
</evidence>
<evidence type="ECO:0000313" key="5">
    <source>
        <dbReference type="Proteomes" id="UP000694251"/>
    </source>
</evidence>
<keyword evidence="1" id="KW-0723">Serine/threonine-protein kinase</keyword>
<keyword evidence="1" id="KW-0472">Membrane</keyword>
<gene>
    <name evidence="4" type="ORF">ISN44_As08g035870</name>
</gene>
<accession>A0A8T2BK03</accession>
<comment type="subunit">
    <text evidence="1">Interacts with BRI1.</text>
</comment>
<evidence type="ECO:0000313" key="4">
    <source>
        <dbReference type="EMBL" id="KAG7584101.1"/>
    </source>
</evidence>
<dbReference type="GO" id="GO:0005886">
    <property type="term" value="C:plasma membrane"/>
    <property type="evidence" value="ECO:0007669"/>
    <property type="project" value="UniProtKB-SubCell"/>
</dbReference>
<dbReference type="PANTHER" id="PTHR45863">
    <property type="entry name" value="SERINE/THREONINE-PROTEIN KINASE BSK5"/>
    <property type="match status" value="1"/>
</dbReference>
<keyword evidence="1 4" id="KW-0418">Kinase</keyword>
<dbReference type="GO" id="GO:0004674">
    <property type="term" value="F:protein serine/threonine kinase activity"/>
    <property type="evidence" value="ECO:0007669"/>
    <property type="project" value="UniProtKB-UniRule"/>
</dbReference>
<comment type="similarity">
    <text evidence="1">Belongs to the protein kinase superfamily. Ser/Thr protein kinase family.</text>
</comment>
<keyword evidence="1" id="KW-0449">Lipoprotein</keyword>
<keyword evidence="1" id="KW-0547">Nucleotide-binding</keyword>
<dbReference type="InterPro" id="IPR001245">
    <property type="entry name" value="Ser-Thr/Tyr_kinase_cat_dom"/>
</dbReference>
<sequence length="697" mass="78967">MGCGCFSMPLENDQLGNQHDELKNDWPFIEFFLSDLTKATKNFSANEIISENREESSNVVYKGLLSEILDLVAIKRFKNSEWSDHEEFAEDAKAVGELKHKRLVNLIGYCCDEDERLLVAEFMPNDNLATRLFNQKNHTMEWSMRLRVGYCIAEALEYCNNAGFASYNNLSAYSVLFDKDGDACLSSFGLIKAINYDRSQRTRGLVNPKSVTYRFGTILVNLLTGMQVPPSHAPEMINGKDVTELMDPNLKGKFSTEEALVVFKLASQCLQCENRKSLITKELVATLKALQTKTQTPYIQMLELAKPHEVGASSSQQQQQEVRKGGYCQPHLKLIYTLFVSLFVILSRKERFRYSAFAGENETMGGCCSSTPLEIDQQPPQQPQIPPGERKNDEVIKNDGFVNWPFTEFFLSDLTAATKNFSSGEIISENAEESSNVVYKGRLSENLGFVAVKRFKNTPWDDPEYFTEDAKTAGELKHKRLVKLLGYCCEEDEGLLVAEFMPNDTLAKRLFQEKNMEWSMRLRVAYHIAEALDYCNSVRFDEYHNLSAYTVLFDKDGDACLSTFGFVREIIRYNRREGGNVSTGNVTYRFGTILLNLLTGVEIPPSHALEMINGKDVTELMDPYLKGKFSTEEATVVLKLASECLQWKDYIENRITKELVATLEALQAKKEIPSSEIPETTKQQQEASSSSQQQLPP</sequence>
<dbReference type="EC" id="2.7.11.1" evidence="1"/>
<dbReference type="InterPro" id="IPR045845">
    <property type="entry name" value="BSK"/>
</dbReference>
<keyword evidence="1" id="KW-1003">Cell membrane</keyword>
<keyword evidence="1" id="KW-0808">Transferase</keyword>
<evidence type="ECO:0000256" key="1">
    <source>
        <dbReference type="RuleBase" id="RU369005"/>
    </source>
</evidence>
<name>A0A8T2BK03_ARASU</name>
<comment type="caution">
    <text evidence="4">The sequence shown here is derived from an EMBL/GenBank/DDBJ whole genome shotgun (WGS) entry which is preliminary data.</text>
</comment>
<dbReference type="EMBL" id="JAEFBJ010000008">
    <property type="protein sequence ID" value="KAG7584101.1"/>
    <property type="molecule type" value="Genomic_DNA"/>
</dbReference>
<keyword evidence="1" id="KW-0067">ATP-binding</keyword>
<reference evidence="4 5" key="1">
    <citation type="submission" date="2020-12" db="EMBL/GenBank/DDBJ databases">
        <title>Concerted genomic and epigenomic changes stabilize Arabidopsis allopolyploids.</title>
        <authorList>
            <person name="Chen Z."/>
        </authorList>
    </citation>
    <scope>NUCLEOTIDE SEQUENCE [LARGE SCALE GENOMIC DNA]</scope>
    <source>
        <strain evidence="4">As9502</strain>
        <tissue evidence="4">Leaf</tissue>
    </source>
</reference>
<protein>
    <recommendedName>
        <fullName evidence="1">Serine/threonine-protein kinase BSK</fullName>
        <ecNumber evidence="1">2.7.11.1</ecNumber>
    </recommendedName>
    <alternativeName>
        <fullName evidence="1">Brassinosteroid-signaling kinase</fullName>
    </alternativeName>
</protein>
<proteinExistence type="inferred from homology"/>
<keyword evidence="1" id="KW-1070">Brassinosteroid signaling pathway</keyword>
<feature type="region of interest" description="Disordered" evidence="2">
    <location>
        <begin position="369"/>
        <end position="391"/>
    </location>
</feature>
<dbReference type="Pfam" id="PF07714">
    <property type="entry name" value="PK_Tyr_Ser-Thr"/>
    <property type="match status" value="2"/>
</dbReference>
<feature type="region of interest" description="Disordered" evidence="2">
    <location>
        <begin position="671"/>
        <end position="697"/>
    </location>
</feature>
<keyword evidence="5" id="KW-1185">Reference proteome</keyword>
<dbReference type="AlphaFoldDB" id="A0A8T2BK03"/>
<dbReference type="GO" id="GO:0009742">
    <property type="term" value="P:brassinosteroid mediated signaling pathway"/>
    <property type="evidence" value="ECO:0007669"/>
    <property type="project" value="UniProtKB-UniRule"/>
</dbReference>
<dbReference type="PANTHER" id="PTHR45863:SF10">
    <property type="entry name" value="SERINE_THREONINE-PROTEIN KINASE BSK-RELATED"/>
    <property type="match status" value="1"/>
</dbReference>